<dbReference type="OrthoDB" id="414183at2759"/>
<keyword evidence="2" id="KW-1133">Transmembrane helix</keyword>
<evidence type="ECO:0000256" key="2">
    <source>
        <dbReference type="SAM" id="Phobius"/>
    </source>
</evidence>
<protein>
    <submittedName>
        <fullName evidence="3">Uncharacterized protein</fullName>
    </submittedName>
</protein>
<name>A0A812YUM8_9DINO</name>
<evidence type="ECO:0000313" key="3">
    <source>
        <dbReference type="EMBL" id="CAE7796965.1"/>
    </source>
</evidence>
<dbReference type="EMBL" id="CAJNJA010043808">
    <property type="protein sequence ID" value="CAE7796965.1"/>
    <property type="molecule type" value="Genomic_DNA"/>
</dbReference>
<feature type="transmembrane region" description="Helical" evidence="2">
    <location>
        <begin position="344"/>
        <end position="362"/>
    </location>
</feature>
<feature type="transmembrane region" description="Helical" evidence="2">
    <location>
        <begin position="313"/>
        <end position="332"/>
    </location>
</feature>
<sequence>MWARRIGAPARCPSQTRVIIQSMMNGAIGLVVYQYMDSLSAGNLDYALESVGKSNLTCLTGWLRRNELTSWTQYDTWSRWWEYQTGVDEYVLNNTCVPFPVDAYDQSCRDMRVPVHEFENRLGYPLGLGEKVSVNNELLYAFAYTFLVLGILNLIGFAIHDLALLSRSQQNYVLDWPAFNEGFPIFRRFTKLSGITILRALFSIEGTGSKLALLIGIILTPIITAWALLFLVFIVTPVLLLLYVRYPVRLSRFAVFLTLIATAVFGLTMAIIPLVYLVNLNERPRYALVFEVQDYHPGTCYCGCSYFINAASLVRIFAIGAGVVFTSCLSAFRCLKGLRRAQWANLMSVLFPIPVTVYSVFWKTPNDEPIRHRKEGEPVQSELAFDPFALMDEQPESRYMTVTLKPEFAYDVDEHGRWKPMGDRMIDGPKLPELKKGELFKQPTEVIGCCGFPCLTGGYQVIYVSDDEEDPQEPALQPLGSLASLEGGLSPQVLGMDSMDTSADDALKNVRSKHTAASKNTSGPMTRRPTKLFCVL</sequence>
<keyword evidence="2" id="KW-0472">Membrane</keyword>
<reference evidence="3" key="1">
    <citation type="submission" date="2021-02" db="EMBL/GenBank/DDBJ databases">
        <authorList>
            <person name="Dougan E. K."/>
            <person name="Rhodes N."/>
            <person name="Thang M."/>
            <person name="Chan C."/>
        </authorList>
    </citation>
    <scope>NUCLEOTIDE SEQUENCE</scope>
</reference>
<feature type="transmembrane region" description="Helical" evidence="2">
    <location>
        <begin position="256"/>
        <end position="278"/>
    </location>
</feature>
<feature type="region of interest" description="Disordered" evidence="1">
    <location>
        <begin position="510"/>
        <end position="529"/>
    </location>
</feature>
<gene>
    <name evidence="3" type="ORF">SNEC2469_LOCUS23470</name>
</gene>
<feature type="transmembrane region" description="Helical" evidence="2">
    <location>
        <begin position="211"/>
        <end position="244"/>
    </location>
</feature>
<dbReference type="AlphaFoldDB" id="A0A812YUM8"/>
<evidence type="ECO:0000313" key="4">
    <source>
        <dbReference type="Proteomes" id="UP000601435"/>
    </source>
</evidence>
<organism evidence="3 4">
    <name type="scientific">Symbiodinium necroappetens</name>
    <dbReference type="NCBI Taxonomy" id="1628268"/>
    <lineage>
        <taxon>Eukaryota</taxon>
        <taxon>Sar</taxon>
        <taxon>Alveolata</taxon>
        <taxon>Dinophyceae</taxon>
        <taxon>Suessiales</taxon>
        <taxon>Symbiodiniaceae</taxon>
        <taxon>Symbiodinium</taxon>
    </lineage>
</organism>
<accession>A0A812YUM8</accession>
<evidence type="ECO:0000256" key="1">
    <source>
        <dbReference type="SAM" id="MobiDB-lite"/>
    </source>
</evidence>
<keyword evidence="4" id="KW-1185">Reference proteome</keyword>
<dbReference type="Proteomes" id="UP000601435">
    <property type="component" value="Unassembled WGS sequence"/>
</dbReference>
<feature type="transmembrane region" description="Helical" evidence="2">
    <location>
        <begin position="138"/>
        <end position="159"/>
    </location>
</feature>
<comment type="caution">
    <text evidence="3">The sequence shown here is derived from an EMBL/GenBank/DDBJ whole genome shotgun (WGS) entry which is preliminary data.</text>
</comment>
<keyword evidence="2" id="KW-0812">Transmembrane</keyword>
<proteinExistence type="predicted"/>